<keyword evidence="2" id="KW-1185">Reference proteome</keyword>
<comment type="caution">
    <text evidence="1">The sequence shown here is derived from an EMBL/GenBank/DDBJ whole genome shotgun (WGS) entry which is preliminary data.</text>
</comment>
<name>A0A4V3DV83_9NEIS</name>
<dbReference type="InterPro" id="IPR036590">
    <property type="entry name" value="SRAP-like"/>
</dbReference>
<gene>
    <name evidence="1" type="ORF">DFP86_106119</name>
</gene>
<protein>
    <submittedName>
        <fullName evidence="1">Uncharacterized protein</fullName>
    </submittedName>
</protein>
<reference evidence="1 2" key="1">
    <citation type="submission" date="2019-03" db="EMBL/GenBank/DDBJ databases">
        <title>Genomic Encyclopedia of Type Strains, Phase III (KMG-III): the genomes of soil and plant-associated and newly described type strains.</title>
        <authorList>
            <person name="Whitman W."/>
        </authorList>
    </citation>
    <scope>NUCLEOTIDE SEQUENCE [LARGE SCALE GENOMIC DNA]</scope>
    <source>
        <strain evidence="1 2">CECT 8976</strain>
    </source>
</reference>
<dbReference type="EMBL" id="SNZP01000006">
    <property type="protein sequence ID" value="TDR79979.1"/>
    <property type="molecule type" value="Genomic_DNA"/>
</dbReference>
<dbReference type="Proteomes" id="UP000295611">
    <property type="component" value="Unassembled WGS sequence"/>
</dbReference>
<organism evidence="1 2">
    <name type="scientific">Paludibacterium purpuratum</name>
    <dbReference type="NCBI Taxonomy" id="1144873"/>
    <lineage>
        <taxon>Bacteria</taxon>
        <taxon>Pseudomonadati</taxon>
        <taxon>Pseudomonadota</taxon>
        <taxon>Betaproteobacteria</taxon>
        <taxon>Neisseriales</taxon>
        <taxon>Chromobacteriaceae</taxon>
        <taxon>Paludibacterium</taxon>
    </lineage>
</organism>
<dbReference type="RefSeq" id="WP_133680246.1">
    <property type="nucleotide sequence ID" value="NZ_SNZP01000006.1"/>
</dbReference>
<dbReference type="SUPFAM" id="SSF143081">
    <property type="entry name" value="BB1717-like"/>
    <property type="match status" value="1"/>
</dbReference>
<dbReference type="OrthoDB" id="6717632at2"/>
<sequence length="145" mass="16366">MCAGIEYAGVRLYFKDTPTLPILRRDGGVDWVQWGVPYGRDMPGLWAGACARRESLLAGKWHRLQPRPVKIPCSAYMERDPHKQAVWFPVPARHAIQGALVRVDPEMLSVARSDHRAIVYVVTEPAEGEVALIHDRMPRLISLDD</sequence>
<evidence type="ECO:0000313" key="2">
    <source>
        <dbReference type="Proteomes" id="UP000295611"/>
    </source>
</evidence>
<proteinExistence type="predicted"/>
<dbReference type="AlphaFoldDB" id="A0A4V3DV83"/>
<accession>A0A4V3DV83</accession>
<evidence type="ECO:0000313" key="1">
    <source>
        <dbReference type="EMBL" id="TDR79979.1"/>
    </source>
</evidence>